<dbReference type="EMBL" id="JAHUTJ010051566">
    <property type="protein sequence ID" value="MED6284830.1"/>
    <property type="molecule type" value="Genomic_DNA"/>
</dbReference>
<name>A0ABU7EDE8_9TELE</name>
<evidence type="ECO:0000313" key="2">
    <source>
        <dbReference type="Proteomes" id="UP001352852"/>
    </source>
</evidence>
<accession>A0ABU7EDE8</accession>
<evidence type="ECO:0000313" key="1">
    <source>
        <dbReference type="EMBL" id="MED6284830.1"/>
    </source>
</evidence>
<protein>
    <submittedName>
        <fullName evidence="1">Uncharacterized protein</fullName>
    </submittedName>
</protein>
<proteinExistence type="predicted"/>
<comment type="caution">
    <text evidence="1">The sequence shown here is derived from an EMBL/GenBank/DDBJ whole genome shotgun (WGS) entry which is preliminary data.</text>
</comment>
<organism evidence="1 2">
    <name type="scientific">Characodon lateralis</name>
    <dbReference type="NCBI Taxonomy" id="208331"/>
    <lineage>
        <taxon>Eukaryota</taxon>
        <taxon>Metazoa</taxon>
        <taxon>Chordata</taxon>
        <taxon>Craniata</taxon>
        <taxon>Vertebrata</taxon>
        <taxon>Euteleostomi</taxon>
        <taxon>Actinopterygii</taxon>
        <taxon>Neopterygii</taxon>
        <taxon>Teleostei</taxon>
        <taxon>Neoteleostei</taxon>
        <taxon>Acanthomorphata</taxon>
        <taxon>Ovalentaria</taxon>
        <taxon>Atherinomorphae</taxon>
        <taxon>Cyprinodontiformes</taxon>
        <taxon>Goodeidae</taxon>
        <taxon>Characodon</taxon>
    </lineage>
</organism>
<dbReference type="Proteomes" id="UP001352852">
    <property type="component" value="Unassembled WGS sequence"/>
</dbReference>
<gene>
    <name evidence="1" type="ORF">CHARACLAT_022940</name>
</gene>
<sequence length="148" mass="15600">MVPVSCLRSPTSQPQPIGLLLQLDSVPYFRCLPPGSGIATATGTTDLTGAATGNSIDHRCREHGPFRLHVSNIPWNLVKALPEVGVKELNTSLAEGSARRSQQTLTMLLGLPSLSGFLLFQLIQLTNGGGGSEDSSAPLFTRVSKTCG</sequence>
<keyword evidence="2" id="KW-1185">Reference proteome</keyword>
<reference evidence="1 2" key="1">
    <citation type="submission" date="2021-06" db="EMBL/GenBank/DDBJ databases">
        <authorList>
            <person name="Palmer J.M."/>
        </authorList>
    </citation>
    <scope>NUCLEOTIDE SEQUENCE [LARGE SCALE GENOMIC DNA]</scope>
    <source>
        <strain evidence="1 2">CL_MEX2019</strain>
        <tissue evidence="1">Muscle</tissue>
    </source>
</reference>